<sequence length="225" mass="25499">MRWVFLLLLVLNSLYYGWSHLNASAQSSNVLMLEKYPETHESIRLVSDRGAYRESDPVALPTGDVCLYVGGMVREESVRQLEQRLLSLDIQADIEEVDSTVATDYWLYLPPLASRQASLRLLKELQARKIDGYIITQGDLVNGVSLGIFPNSDSAGNVMQRLRDAGYQPAMRELPRAHREYWARIALESNRLVDDELLKRLSLSFPGLRHEQKACGDVTNGESFK</sequence>
<name>A0ABV7ASN2_9GAMM</name>
<dbReference type="Pfam" id="PF05036">
    <property type="entry name" value="SPOR"/>
    <property type="match status" value="1"/>
</dbReference>
<evidence type="ECO:0000313" key="2">
    <source>
        <dbReference type="EMBL" id="MFC2971737.1"/>
    </source>
</evidence>
<dbReference type="InterPro" id="IPR007730">
    <property type="entry name" value="SPOR-like_dom"/>
</dbReference>
<keyword evidence="3" id="KW-1185">Reference proteome</keyword>
<protein>
    <submittedName>
        <fullName evidence="2">SPOR domain-containing protein</fullName>
    </submittedName>
</protein>
<accession>A0ABV7ASN2</accession>
<dbReference type="InterPro" id="IPR036680">
    <property type="entry name" value="SPOR-like_sf"/>
</dbReference>
<comment type="caution">
    <text evidence="2">The sequence shown here is derived from an EMBL/GenBank/DDBJ whole genome shotgun (WGS) entry which is preliminary data.</text>
</comment>
<dbReference type="RefSeq" id="WP_377813353.1">
    <property type="nucleotide sequence ID" value="NZ_JBHRSJ010000011.1"/>
</dbReference>
<evidence type="ECO:0000313" key="3">
    <source>
        <dbReference type="Proteomes" id="UP001595457"/>
    </source>
</evidence>
<gene>
    <name evidence="2" type="ORF">ACFOJE_05845</name>
</gene>
<feature type="domain" description="SPOR" evidence="1">
    <location>
        <begin position="62"/>
        <end position="136"/>
    </location>
</feature>
<dbReference type="SUPFAM" id="SSF110997">
    <property type="entry name" value="Sporulation related repeat"/>
    <property type="match status" value="1"/>
</dbReference>
<reference evidence="3" key="1">
    <citation type="journal article" date="2019" name="Int. J. Syst. Evol. Microbiol.">
        <title>The Global Catalogue of Microorganisms (GCM) 10K type strain sequencing project: providing services to taxonomists for standard genome sequencing and annotation.</title>
        <authorList>
            <consortium name="The Broad Institute Genomics Platform"/>
            <consortium name="The Broad Institute Genome Sequencing Center for Infectious Disease"/>
            <person name="Wu L."/>
            <person name="Ma J."/>
        </authorList>
    </citation>
    <scope>NUCLEOTIDE SEQUENCE [LARGE SCALE GENOMIC DNA]</scope>
    <source>
        <strain evidence="3">KCTC 62195</strain>
    </source>
</reference>
<organism evidence="2 3">
    <name type="scientific">Azotobacter bryophylli</name>
    <dbReference type="NCBI Taxonomy" id="1986537"/>
    <lineage>
        <taxon>Bacteria</taxon>
        <taxon>Pseudomonadati</taxon>
        <taxon>Pseudomonadota</taxon>
        <taxon>Gammaproteobacteria</taxon>
        <taxon>Pseudomonadales</taxon>
        <taxon>Pseudomonadaceae</taxon>
        <taxon>Azotobacter</taxon>
    </lineage>
</organism>
<evidence type="ECO:0000259" key="1">
    <source>
        <dbReference type="Pfam" id="PF05036"/>
    </source>
</evidence>
<proteinExistence type="predicted"/>
<dbReference type="Proteomes" id="UP001595457">
    <property type="component" value="Unassembled WGS sequence"/>
</dbReference>
<dbReference type="EMBL" id="JBHRSJ010000011">
    <property type="protein sequence ID" value="MFC2971737.1"/>
    <property type="molecule type" value="Genomic_DNA"/>
</dbReference>